<reference evidence="9 10" key="1">
    <citation type="journal article" date="2018" name="Syst. Appl. Microbiol.">
        <title>Abditibacterium utsteinense sp. nov., the first cultivated member of candidate phylum FBP, isolated from ice-free Antarctic soil samples.</title>
        <authorList>
            <person name="Tahon G."/>
            <person name="Tytgat B."/>
            <person name="Lebbe L."/>
            <person name="Carlier A."/>
            <person name="Willems A."/>
        </authorList>
    </citation>
    <scope>NUCLEOTIDE SEQUENCE [LARGE SCALE GENOMIC DNA]</scope>
    <source>
        <strain evidence="9 10">LMG 29911</strain>
    </source>
</reference>
<comment type="caution">
    <text evidence="9">The sequence shown here is derived from an EMBL/GenBank/DDBJ whole genome shotgun (WGS) entry which is preliminary data.</text>
</comment>
<dbReference type="AlphaFoldDB" id="A0A2S8SNT9"/>
<evidence type="ECO:0000313" key="9">
    <source>
        <dbReference type="EMBL" id="PQV62462.1"/>
    </source>
</evidence>
<evidence type="ECO:0000256" key="4">
    <source>
        <dbReference type="ARBA" id="ARBA00022519"/>
    </source>
</evidence>
<keyword evidence="7 8" id="KW-0472">Membrane</keyword>
<evidence type="ECO:0000256" key="8">
    <source>
        <dbReference type="SAM" id="Phobius"/>
    </source>
</evidence>
<feature type="transmembrane region" description="Helical" evidence="8">
    <location>
        <begin position="318"/>
        <end position="343"/>
    </location>
</feature>
<gene>
    <name evidence="9" type="ORF">B1R32_1335</name>
</gene>
<dbReference type="SUPFAM" id="SSF161098">
    <property type="entry name" value="MetI-like"/>
    <property type="match status" value="2"/>
</dbReference>
<evidence type="ECO:0000256" key="6">
    <source>
        <dbReference type="ARBA" id="ARBA00022989"/>
    </source>
</evidence>
<dbReference type="PANTHER" id="PTHR43357:SF3">
    <property type="entry name" value="FE(3+)-TRANSPORT SYSTEM PERMEASE PROTEIN FBPB 2"/>
    <property type="match status" value="1"/>
</dbReference>
<evidence type="ECO:0000256" key="3">
    <source>
        <dbReference type="ARBA" id="ARBA00022475"/>
    </source>
</evidence>
<dbReference type="Gene3D" id="1.10.3720.10">
    <property type="entry name" value="MetI-like"/>
    <property type="match status" value="2"/>
</dbReference>
<feature type="transmembrane region" description="Helical" evidence="8">
    <location>
        <begin position="355"/>
        <end position="377"/>
    </location>
</feature>
<keyword evidence="5 8" id="KW-0812">Transmembrane</keyword>
<feature type="transmembrane region" description="Helical" evidence="8">
    <location>
        <begin position="117"/>
        <end position="142"/>
    </location>
</feature>
<feature type="transmembrane region" description="Helical" evidence="8">
    <location>
        <begin position="52"/>
        <end position="76"/>
    </location>
</feature>
<dbReference type="InterPro" id="IPR035906">
    <property type="entry name" value="MetI-like_sf"/>
</dbReference>
<evidence type="ECO:0000256" key="2">
    <source>
        <dbReference type="ARBA" id="ARBA00022448"/>
    </source>
</evidence>
<accession>A0A2S8SNT9</accession>
<dbReference type="InParanoid" id="A0A2S8SNT9"/>
<evidence type="ECO:0000256" key="1">
    <source>
        <dbReference type="ARBA" id="ARBA00004429"/>
    </source>
</evidence>
<feature type="transmembrane region" description="Helical" evidence="8">
    <location>
        <begin position="221"/>
        <end position="243"/>
    </location>
</feature>
<dbReference type="OrthoDB" id="9795403at2"/>
<keyword evidence="3" id="KW-1003">Cell membrane</keyword>
<dbReference type="GO" id="GO:0055085">
    <property type="term" value="P:transmembrane transport"/>
    <property type="evidence" value="ECO:0007669"/>
    <property type="project" value="InterPro"/>
</dbReference>
<name>A0A2S8SNT9_9BACT</name>
<keyword evidence="6 8" id="KW-1133">Transmembrane helix</keyword>
<feature type="transmembrane region" description="Helical" evidence="8">
    <location>
        <begin position="88"/>
        <end position="111"/>
    </location>
</feature>
<comment type="subcellular location">
    <subcellularLocation>
        <location evidence="1">Cell inner membrane</location>
        <topology evidence="1">Multi-pass membrane protein</topology>
    </subcellularLocation>
</comment>
<dbReference type="Proteomes" id="UP000237684">
    <property type="component" value="Unassembled WGS sequence"/>
</dbReference>
<dbReference type="EMBL" id="NIGF01000033">
    <property type="protein sequence ID" value="PQV62462.1"/>
    <property type="molecule type" value="Genomic_DNA"/>
</dbReference>
<organism evidence="9 10">
    <name type="scientific">Abditibacterium utsteinense</name>
    <dbReference type="NCBI Taxonomy" id="1960156"/>
    <lineage>
        <taxon>Bacteria</taxon>
        <taxon>Pseudomonadati</taxon>
        <taxon>Abditibacteriota</taxon>
        <taxon>Abditibacteriia</taxon>
        <taxon>Abditibacteriales</taxon>
        <taxon>Abditibacteriaceae</taxon>
        <taxon>Abditibacterium</taxon>
    </lineage>
</organism>
<evidence type="ECO:0000313" key="10">
    <source>
        <dbReference type="Proteomes" id="UP000237684"/>
    </source>
</evidence>
<sequence length="522" mass="55367">MNRRFSTLLAPLWSWAILLILWAPFVQLGARALAFALRNPALWREVESGRGVWLGTFELCLFTAILSTILGVPLGFCLARGPKALRLLGAILGALPLGVPPVILAAPFVAASGKTQFPLLFSTLTLSMSFYPLVALSCALAVSSLPRGEEEAALLLVSPLRAWFGVLGRRIFPAILGGAGAVGALCAWEMGAPDLLSQPSFGMSVYRALNSPEILQPGESAARAALGSLGVPFVALLFLIPAARALQTWTRNSPGDASNPASSGAPRGFFTSDSTMPFAGFGALVLLISPGFIVWKLLTSLESWDSTKNVVVANDDALSNTLFTATFSAIFLSFAALFSLWLWRDWPRKWRALAFGAALLPGLFAPVLVGVALVEFWNRAVFGALYDSSLGMVIMGHFVRFFPLSVALLWVPFSKLNPDWKAGAQNLGASPLHTWWSIEIPILRGAIAGVAAILWSLCAGELSTSVLVHGPGGDTLAIPIFGLLHAGLAADVAALCLLLMLLCGGAMALALVFLGRKTRESS</sequence>
<dbReference type="GO" id="GO:0005886">
    <property type="term" value="C:plasma membrane"/>
    <property type="evidence" value="ECO:0007669"/>
    <property type="project" value="UniProtKB-SubCell"/>
</dbReference>
<dbReference type="CDD" id="cd06261">
    <property type="entry name" value="TM_PBP2"/>
    <property type="match status" value="1"/>
</dbReference>
<keyword evidence="4" id="KW-0997">Cell inner membrane</keyword>
<dbReference type="RefSeq" id="WP_106381371.1">
    <property type="nucleotide sequence ID" value="NZ_NIGF01000033.1"/>
</dbReference>
<feature type="transmembrane region" description="Helical" evidence="8">
    <location>
        <begin position="488"/>
        <end position="514"/>
    </location>
</feature>
<keyword evidence="2" id="KW-0813">Transport</keyword>
<keyword evidence="10" id="KW-1185">Reference proteome</keyword>
<proteinExistence type="predicted"/>
<dbReference type="PANTHER" id="PTHR43357">
    <property type="entry name" value="INNER MEMBRANE ABC TRANSPORTER PERMEASE PROTEIN YDCV"/>
    <property type="match status" value="1"/>
</dbReference>
<evidence type="ECO:0000256" key="7">
    <source>
        <dbReference type="ARBA" id="ARBA00023136"/>
    </source>
</evidence>
<dbReference type="InterPro" id="IPR000515">
    <property type="entry name" value="MetI-like"/>
</dbReference>
<feature type="transmembrane region" description="Helical" evidence="8">
    <location>
        <begin position="446"/>
        <end position="468"/>
    </location>
</feature>
<protein>
    <submittedName>
        <fullName evidence="9">ABC-type Fe3+ transport system, permease component</fullName>
    </submittedName>
</protein>
<feature type="transmembrane region" description="Helical" evidence="8">
    <location>
        <begin position="171"/>
        <end position="191"/>
    </location>
</feature>
<feature type="transmembrane region" description="Helical" evidence="8">
    <location>
        <begin position="278"/>
        <end position="298"/>
    </location>
</feature>
<evidence type="ECO:0000256" key="5">
    <source>
        <dbReference type="ARBA" id="ARBA00022692"/>
    </source>
</evidence>
<feature type="transmembrane region" description="Helical" evidence="8">
    <location>
        <begin position="389"/>
        <end position="411"/>
    </location>
</feature>